<evidence type="ECO:0000313" key="5">
    <source>
        <dbReference type="Proteomes" id="UP000779574"/>
    </source>
</evidence>
<dbReference type="PANTHER" id="PTHR34315">
    <property type="match status" value="1"/>
</dbReference>
<dbReference type="OrthoDB" id="121380at2759"/>
<dbReference type="InterPro" id="IPR000627">
    <property type="entry name" value="Intradiol_dOase_C"/>
</dbReference>
<dbReference type="AlphaFoldDB" id="A0A9P8JDT0"/>
<feature type="chain" id="PRO_5040146931" evidence="2">
    <location>
        <begin position="20"/>
        <end position="391"/>
    </location>
</feature>
<organism evidence="4 5">
    <name type="scientific">Aureobasidium melanogenum</name>
    <name type="common">Aureobasidium pullulans var. melanogenum</name>
    <dbReference type="NCBI Taxonomy" id="46634"/>
    <lineage>
        <taxon>Eukaryota</taxon>
        <taxon>Fungi</taxon>
        <taxon>Dikarya</taxon>
        <taxon>Ascomycota</taxon>
        <taxon>Pezizomycotina</taxon>
        <taxon>Dothideomycetes</taxon>
        <taxon>Dothideomycetidae</taxon>
        <taxon>Dothideales</taxon>
        <taxon>Saccotheciaceae</taxon>
        <taxon>Aureobasidium</taxon>
    </lineage>
</organism>
<evidence type="ECO:0000256" key="2">
    <source>
        <dbReference type="SAM" id="SignalP"/>
    </source>
</evidence>
<keyword evidence="2" id="KW-0732">Signal</keyword>
<evidence type="ECO:0000259" key="3">
    <source>
        <dbReference type="Pfam" id="PF00775"/>
    </source>
</evidence>
<feature type="compositionally biased region" description="Gly residues" evidence="1">
    <location>
        <begin position="369"/>
        <end position="381"/>
    </location>
</feature>
<dbReference type="CDD" id="cd03457">
    <property type="entry name" value="intradiol_dioxygenase_like"/>
    <property type="match status" value="1"/>
</dbReference>
<evidence type="ECO:0000256" key="1">
    <source>
        <dbReference type="SAM" id="MobiDB-lite"/>
    </source>
</evidence>
<protein>
    <submittedName>
        <fullName evidence="4">Aromatic compound dioxygenase</fullName>
    </submittedName>
</protein>
<feature type="signal peptide" evidence="2">
    <location>
        <begin position="1"/>
        <end position="19"/>
    </location>
</feature>
<feature type="region of interest" description="Disordered" evidence="1">
    <location>
        <begin position="366"/>
        <end position="391"/>
    </location>
</feature>
<keyword evidence="4" id="KW-0223">Dioxygenase</keyword>
<dbReference type="InterPro" id="IPR015889">
    <property type="entry name" value="Intradiol_dOase_core"/>
</dbReference>
<feature type="non-terminal residue" evidence="4">
    <location>
        <position position="1"/>
    </location>
</feature>
<name>A0A9P8JDT0_AURME</name>
<feature type="compositionally biased region" description="Low complexity" evidence="1">
    <location>
        <begin position="382"/>
        <end position="391"/>
    </location>
</feature>
<dbReference type="SUPFAM" id="SSF49482">
    <property type="entry name" value="Aromatic compound dioxygenase"/>
    <property type="match status" value="1"/>
</dbReference>
<dbReference type="GO" id="GO:0016702">
    <property type="term" value="F:oxidoreductase activity, acting on single donors with incorporation of molecular oxygen, incorporation of two atoms of oxygen"/>
    <property type="evidence" value="ECO:0007669"/>
    <property type="project" value="InterPro"/>
</dbReference>
<dbReference type="GO" id="GO:0008199">
    <property type="term" value="F:ferric iron binding"/>
    <property type="evidence" value="ECO:0007669"/>
    <property type="project" value="InterPro"/>
</dbReference>
<reference evidence="4" key="2">
    <citation type="submission" date="2021-08" db="EMBL/GenBank/DDBJ databases">
        <authorList>
            <person name="Gostincar C."/>
            <person name="Sun X."/>
            <person name="Song Z."/>
            <person name="Gunde-Cimerman N."/>
        </authorList>
    </citation>
    <scope>NUCLEOTIDE SEQUENCE</scope>
    <source>
        <strain evidence="4">EXF-9911</strain>
    </source>
</reference>
<gene>
    <name evidence="4" type="ORF">KCU76_g2823</name>
</gene>
<proteinExistence type="predicted"/>
<sequence length="391" mass="41982">MVCFKTIIASMALTSLVAAHPGHDPREEALERRSYYDSVPPTKRSLNHCEAKIKARGLEQRSLARREALATNARQKRGLGEASLQDEKLLLAANQRAEKRDAASVLNTTHLSNDTSINMDVTEEYLFGNGSCILVPEVTQGPYYVEGEYIRKNVTEEQEGVPLTIDIQVIDVNTCEPVPDVYVDFWHCNATGVYSAIVANGNGDSSDAANLNTTFLRGIAETDTEGVATFESIVPGHYTSPSSRANHVHIITHTNTTLYVNGTMSPGSIQHVGQLFFDMSLLKQVEATYPYNTNTQDWTTNAEDSILAEETATDGVDPVVEYILLGEDISDGVLAWISMGVDMTNNQTASPAGNYYRTGGVMDESSSSMGGGMGGGAGNGTANGTAGAPPS</sequence>
<evidence type="ECO:0000313" key="4">
    <source>
        <dbReference type="EMBL" id="KAG9697659.1"/>
    </source>
</evidence>
<dbReference type="Gene3D" id="2.60.130.10">
    <property type="entry name" value="Aromatic compound dioxygenase"/>
    <property type="match status" value="1"/>
</dbReference>
<dbReference type="PANTHER" id="PTHR34315:SF1">
    <property type="entry name" value="INTRADIOL RING-CLEAVAGE DIOXYGENASES DOMAIN-CONTAINING PROTEIN-RELATED"/>
    <property type="match status" value="1"/>
</dbReference>
<accession>A0A9P8JDT0</accession>
<feature type="domain" description="Intradiol ring-cleavage dioxygenases" evidence="3">
    <location>
        <begin position="141"/>
        <end position="246"/>
    </location>
</feature>
<keyword evidence="4" id="KW-0560">Oxidoreductase</keyword>
<dbReference type="Pfam" id="PF00775">
    <property type="entry name" value="Dioxygenase_C"/>
    <property type="match status" value="1"/>
</dbReference>
<dbReference type="EMBL" id="JAHFXF010000071">
    <property type="protein sequence ID" value="KAG9697659.1"/>
    <property type="molecule type" value="Genomic_DNA"/>
</dbReference>
<reference evidence="4" key="1">
    <citation type="journal article" date="2021" name="J Fungi (Basel)">
        <title>Virulence traits and population genomics of the black yeast Aureobasidium melanogenum.</title>
        <authorList>
            <person name="Cernosa A."/>
            <person name="Sun X."/>
            <person name="Gostincar C."/>
            <person name="Fang C."/>
            <person name="Gunde-Cimerman N."/>
            <person name="Song Z."/>
        </authorList>
    </citation>
    <scope>NUCLEOTIDE SEQUENCE</scope>
    <source>
        <strain evidence="4">EXF-9911</strain>
    </source>
</reference>
<comment type="caution">
    <text evidence="4">The sequence shown here is derived from an EMBL/GenBank/DDBJ whole genome shotgun (WGS) entry which is preliminary data.</text>
</comment>
<dbReference type="Proteomes" id="UP000779574">
    <property type="component" value="Unassembled WGS sequence"/>
</dbReference>